<evidence type="ECO:0000313" key="2">
    <source>
        <dbReference type="Proteomes" id="UP000269396"/>
    </source>
</evidence>
<protein>
    <submittedName>
        <fullName evidence="1">Uncharacterized protein</fullName>
    </submittedName>
</protein>
<sequence length="194" mass="23846">MIYSLFFFRHRTYNHPYYHRSSSQPQTKHERIIQNHLSKTHRCNHNDEYRTSLEQTFMNNDTNNNIQCSNIQHRIQFNQQSHKRQSKHRHKRIKRHAKSYLPIHRLLSNDINNQVNNSSAKLNHYKLESYTSQKQIDHQSMMNKNDKFIVDHSLDLNQRLIHLKQDHKFKRYNRKYLGQLNVQEWLNKTLTHNY</sequence>
<reference evidence="1 2" key="1">
    <citation type="submission" date="2018-11" db="EMBL/GenBank/DDBJ databases">
        <authorList>
            <consortium name="Pathogen Informatics"/>
        </authorList>
    </citation>
    <scope>NUCLEOTIDE SEQUENCE [LARGE SCALE GENOMIC DNA]</scope>
    <source>
        <strain>Denwood</strain>
        <strain evidence="2">Zambia</strain>
    </source>
</reference>
<dbReference type="AlphaFoldDB" id="A0A3P8ICA0"/>
<proteinExistence type="predicted"/>
<gene>
    <name evidence="1" type="ORF">SMTD_LOCUS22206</name>
</gene>
<evidence type="ECO:0000313" key="1">
    <source>
        <dbReference type="EMBL" id="VDP86705.1"/>
    </source>
</evidence>
<dbReference type="Proteomes" id="UP000269396">
    <property type="component" value="Unassembled WGS sequence"/>
</dbReference>
<organism evidence="1 2">
    <name type="scientific">Schistosoma mattheei</name>
    <dbReference type="NCBI Taxonomy" id="31246"/>
    <lineage>
        <taxon>Eukaryota</taxon>
        <taxon>Metazoa</taxon>
        <taxon>Spiralia</taxon>
        <taxon>Lophotrochozoa</taxon>
        <taxon>Platyhelminthes</taxon>
        <taxon>Trematoda</taxon>
        <taxon>Digenea</taxon>
        <taxon>Strigeidida</taxon>
        <taxon>Schistosomatoidea</taxon>
        <taxon>Schistosomatidae</taxon>
        <taxon>Schistosoma</taxon>
    </lineage>
</organism>
<dbReference type="EMBL" id="UZAL01050305">
    <property type="protein sequence ID" value="VDP86705.1"/>
    <property type="molecule type" value="Genomic_DNA"/>
</dbReference>
<name>A0A3P8ICA0_9TREM</name>
<accession>A0A3P8ICA0</accession>
<keyword evidence="2" id="KW-1185">Reference proteome</keyword>